<feature type="compositionally biased region" description="Gly residues" evidence="1">
    <location>
        <begin position="59"/>
        <end position="69"/>
    </location>
</feature>
<proteinExistence type="predicted"/>
<organism evidence="2 3">
    <name type="scientific">Scophthalmus maximus</name>
    <name type="common">Turbot</name>
    <name type="synonym">Psetta maxima</name>
    <dbReference type="NCBI Taxonomy" id="52904"/>
    <lineage>
        <taxon>Eukaryota</taxon>
        <taxon>Metazoa</taxon>
        <taxon>Chordata</taxon>
        <taxon>Craniata</taxon>
        <taxon>Vertebrata</taxon>
        <taxon>Euteleostomi</taxon>
        <taxon>Actinopterygii</taxon>
        <taxon>Neopterygii</taxon>
        <taxon>Teleostei</taxon>
        <taxon>Neoteleostei</taxon>
        <taxon>Acanthomorphata</taxon>
        <taxon>Carangaria</taxon>
        <taxon>Pleuronectiformes</taxon>
        <taxon>Pleuronectoidei</taxon>
        <taxon>Scophthalmidae</taxon>
        <taxon>Scophthalmus</taxon>
    </lineage>
</organism>
<reference evidence="2 3" key="1">
    <citation type="submission" date="2019-06" db="EMBL/GenBank/DDBJ databases">
        <title>Draft genomes of female and male turbot (Scophthalmus maximus).</title>
        <authorList>
            <person name="Xu H."/>
            <person name="Xu X.-W."/>
            <person name="Shao C."/>
            <person name="Chen S."/>
        </authorList>
    </citation>
    <scope>NUCLEOTIDE SEQUENCE [LARGE SCALE GENOMIC DNA]</scope>
    <source>
        <strain evidence="2">Ysfricsl-2016a</strain>
        <tissue evidence="2">Blood</tissue>
    </source>
</reference>
<evidence type="ECO:0000256" key="1">
    <source>
        <dbReference type="SAM" id="MobiDB-lite"/>
    </source>
</evidence>
<gene>
    <name evidence="2" type="ORF">F2P81_014064</name>
</gene>
<dbReference type="Proteomes" id="UP000438429">
    <property type="component" value="Unassembled WGS sequence"/>
</dbReference>
<dbReference type="EMBL" id="VEVO01000012">
    <property type="protein sequence ID" value="KAF0033998.1"/>
    <property type="molecule type" value="Genomic_DNA"/>
</dbReference>
<protein>
    <submittedName>
        <fullName evidence="2">Uncharacterized protein</fullName>
    </submittedName>
</protein>
<name>A0A6A4SPD4_SCOMX</name>
<accession>A0A6A4SPD4</accession>
<feature type="compositionally biased region" description="Polar residues" evidence="1">
    <location>
        <begin position="1"/>
        <end position="25"/>
    </location>
</feature>
<evidence type="ECO:0000313" key="2">
    <source>
        <dbReference type="EMBL" id="KAF0033998.1"/>
    </source>
</evidence>
<sequence>MIRSNSGRTRPSTLMGYNTQPPSHTHTYKHACVMRPESDGTNSVTPMDPGKRRSSSSGSSGGGGGGLRG</sequence>
<evidence type="ECO:0000313" key="3">
    <source>
        <dbReference type="Proteomes" id="UP000438429"/>
    </source>
</evidence>
<dbReference type="AlphaFoldDB" id="A0A6A4SPD4"/>
<comment type="caution">
    <text evidence="2">The sequence shown here is derived from an EMBL/GenBank/DDBJ whole genome shotgun (WGS) entry which is preliminary data.</text>
</comment>
<feature type="region of interest" description="Disordered" evidence="1">
    <location>
        <begin position="1"/>
        <end position="69"/>
    </location>
</feature>